<dbReference type="InterPro" id="IPR036236">
    <property type="entry name" value="Znf_C2H2_sf"/>
</dbReference>
<sequence>MGGKKRKNFPTVEDELGKPWCYYCERDFTDMLNLIRHQKAKHFKCERCGRRLNTAGGLSVHMNQVHKEQLHFVENALENRKGLEVEIFGMEGIPDDIKQAHQQRVLQNFYQAEADRRQNTGNPPPGQGGPQKEPRRKPTVEELKKRLAEHRVKRANAPVSAPPASNSPGVPGQFQYGQPQSQQPYGQPQFGGAPSVQYPGAPFNGQGPPASLPAPPPGVRVVSNPPDGSGPGTSIDDLIADAARKATVAKALADDPERKPKKDTKAIKLIYSDNETSPEEKRAMLPRYAFSRA</sequence>
<dbReference type="SUPFAM" id="SSF57667">
    <property type="entry name" value="beta-beta-alpha zinc fingers"/>
    <property type="match status" value="1"/>
</dbReference>
<comment type="subcellular location">
    <subcellularLocation>
        <location evidence="1">Nucleus</location>
    </subcellularLocation>
</comment>
<dbReference type="InterPro" id="IPR003656">
    <property type="entry name" value="Znf_BED"/>
</dbReference>
<organism evidence="10 11">
    <name type="scientific">Pseudovirgaria hyperparasitica</name>
    <dbReference type="NCBI Taxonomy" id="470096"/>
    <lineage>
        <taxon>Eukaryota</taxon>
        <taxon>Fungi</taxon>
        <taxon>Dikarya</taxon>
        <taxon>Ascomycota</taxon>
        <taxon>Pezizomycotina</taxon>
        <taxon>Dothideomycetes</taxon>
        <taxon>Dothideomycetes incertae sedis</taxon>
        <taxon>Acrospermales</taxon>
        <taxon>Acrospermaceae</taxon>
        <taxon>Pseudovirgaria</taxon>
    </lineage>
</organism>
<reference evidence="10" key="1">
    <citation type="journal article" date="2020" name="Stud. Mycol.">
        <title>101 Dothideomycetes genomes: a test case for predicting lifestyles and emergence of pathogens.</title>
        <authorList>
            <person name="Haridas S."/>
            <person name="Albert R."/>
            <person name="Binder M."/>
            <person name="Bloem J."/>
            <person name="Labutti K."/>
            <person name="Salamov A."/>
            <person name="Andreopoulos B."/>
            <person name="Baker S."/>
            <person name="Barry K."/>
            <person name="Bills G."/>
            <person name="Bluhm B."/>
            <person name="Cannon C."/>
            <person name="Castanera R."/>
            <person name="Culley D."/>
            <person name="Daum C."/>
            <person name="Ezra D."/>
            <person name="Gonzalez J."/>
            <person name="Henrissat B."/>
            <person name="Kuo A."/>
            <person name="Liang C."/>
            <person name="Lipzen A."/>
            <person name="Lutzoni F."/>
            <person name="Magnuson J."/>
            <person name="Mondo S."/>
            <person name="Nolan M."/>
            <person name="Ohm R."/>
            <person name="Pangilinan J."/>
            <person name="Park H.-J."/>
            <person name="Ramirez L."/>
            <person name="Alfaro M."/>
            <person name="Sun H."/>
            <person name="Tritt A."/>
            <person name="Yoshinaga Y."/>
            <person name="Zwiers L.-H."/>
            <person name="Turgeon B."/>
            <person name="Goodwin S."/>
            <person name="Spatafora J."/>
            <person name="Crous P."/>
            <person name="Grigoriev I."/>
        </authorList>
    </citation>
    <scope>NUCLEOTIDE SEQUENCE</scope>
    <source>
        <strain evidence="10">CBS 121739</strain>
    </source>
</reference>
<evidence type="ECO:0000259" key="9">
    <source>
        <dbReference type="PROSITE" id="PS50808"/>
    </source>
</evidence>
<feature type="compositionally biased region" description="Low complexity" evidence="7">
    <location>
        <begin position="155"/>
        <end position="194"/>
    </location>
</feature>
<evidence type="ECO:0000256" key="3">
    <source>
        <dbReference type="ARBA" id="ARBA00022771"/>
    </source>
</evidence>
<dbReference type="GO" id="GO:0008270">
    <property type="term" value="F:zinc ion binding"/>
    <property type="evidence" value="ECO:0007669"/>
    <property type="project" value="UniProtKB-KW"/>
</dbReference>
<dbReference type="OrthoDB" id="1306014at2759"/>
<keyword evidence="2" id="KW-0479">Metal-binding</keyword>
<dbReference type="RefSeq" id="XP_033597799.1">
    <property type="nucleotide sequence ID" value="XM_033750124.1"/>
</dbReference>
<dbReference type="GeneID" id="54491178"/>
<keyword evidence="3 6" id="KW-0863">Zinc-finger</keyword>
<proteinExistence type="predicted"/>
<feature type="domain" description="C2H2-type" evidence="8">
    <location>
        <begin position="43"/>
        <end position="71"/>
    </location>
</feature>
<dbReference type="PROSITE" id="PS50157">
    <property type="entry name" value="ZINC_FINGER_C2H2_2"/>
    <property type="match status" value="1"/>
</dbReference>
<evidence type="ECO:0008006" key="12">
    <source>
        <dbReference type="Google" id="ProtNLM"/>
    </source>
</evidence>
<dbReference type="GO" id="GO:0003677">
    <property type="term" value="F:DNA binding"/>
    <property type="evidence" value="ECO:0007669"/>
    <property type="project" value="InterPro"/>
</dbReference>
<feature type="region of interest" description="Disordered" evidence="7">
    <location>
        <begin position="151"/>
        <end position="236"/>
    </location>
</feature>
<dbReference type="PROSITE" id="PS50808">
    <property type="entry name" value="ZF_BED"/>
    <property type="match status" value="1"/>
</dbReference>
<dbReference type="Pfam" id="PF00096">
    <property type="entry name" value="zf-C2H2"/>
    <property type="match status" value="1"/>
</dbReference>
<dbReference type="PANTHER" id="PTHR23215">
    <property type="entry name" value="ZINC FINGER PROTEIN 207"/>
    <property type="match status" value="1"/>
</dbReference>
<dbReference type="CDD" id="cd20908">
    <property type="entry name" value="SUF4-like"/>
    <property type="match status" value="1"/>
</dbReference>
<keyword evidence="5" id="KW-0539">Nucleus</keyword>
<dbReference type="Gene3D" id="3.30.160.60">
    <property type="entry name" value="Classic Zinc Finger"/>
    <property type="match status" value="1"/>
</dbReference>
<dbReference type="PANTHER" id="PTHR23215:SF0">
    <property type="entry name" value="BUB3-INTERACTING AND GLEBS MOTIF-CONTAINING PROTEIN ZNF207"/>
    <property type="match status" value="1"/>
</dbReference>
<evidence type="ECO:0000256" key="2">
    <source>
        <dbReference type="ARBA" id="ARBA00022723"/>
    </source>
</evidence>
<evidence type="ECO:0000256" key="4">
    <source>
        <dbReference type="ARBA" id="ARBA00022833"/>
    </source>
</evidence>
<feature type="compositionally biased region" description="Basic and acidic residues" evidence="7">
    <location>
        <begin position="252"/>
        <end position="266"/>
    </location>
</feature>
<dbReference type="InterPro" id="IPR013087">
    <property type="entry name" value="Znf_C2H2_type"/>
</dbReference>
<feature type="region of interest" description="Disordered" evidence="7">
    <location>
        <begin position="250"/>
        <end position="293"/>
    </location>
</feature>
<feature type="domain" description="BED-type" evidence="9">
    <location>
        <begin position="14"/>
        <end position="73"/>
    </location>
</feature>
<dbReference type="FunFam" id="3.30.160.60:FF:000354">
    <property type="entry name" value="C2H2 finger domain-containing protein"/>
    <property type="match status" value="1"/>
</dbReference>
<evidence type="ECO:0000256" key="7">
    <source>
        <dbReference type="SAM" id="MobiDB-lite"/>
    </source>
</evidence>
<evidence type="ECO:0000313" key="11">
    <source>
        <dbReference type="Proteomes" id="UP000799437"/>
    </source>
</evidence>
<evidence type="ECO:0000259" key="8">
    <source>
        <dbReference type="PROSITE" id="PS50157"/>
    </source>
</evidence>
<protein>
    <recommendedName>
        <fullName evidence="12">C2H2-type domain-containing protein</fullName>
    </recommendedName>
</protein>
<keyword evidence="11" id="KW-1185">Reference proteome</keyword>
<dbReference type="AlphaFoldDB" id="A0A6A6VXF2"/>
<dbReference type="GO" id="GO:0005634">
    <property type="term" value="C:nucleus"/>
    <property type="evidence" value="ECO:0007669"/>
    <property type="project" value="UniProtKB-SubCell"/>
</dbReference>
<evidence type="ECO:0000313" key="10">
    <source>
        <dbReference type="EMBL" id="KAF2755348.1"/>
    </source>
</evidence>
<dbReference type="Proteomes" id="UP000799437">
    <property type="component" value="Unassembled WGS sequence"/>
</dbReference>
<dbReference type="PROSITE" id="PS00028">
    <property type="entry name" value="ZINC_FINGER_C2H2_1"/>
    <property type="match status" value="1"/>
</dbReference>
<evidence type="ECO:0000256" key="6">
    <source>
        <dbReference type="PROSITE-ProRule" id="PRU00042"/>
    </source>
</evidence>
<keyword evidence="4" id="KW-0862">Zinc</keyword>
<gene>
    <name evidence="10" type="ORF">EJ05DRAFT_99045</name>
</gene>
<accession>A0A6A6VXF2</accession>
<evidence type="ECO:0000256" key="1">
    <source>
        <dbReference type="ARBA" id="ARBA00004123"/>
    </source>
</evidence>
<feature type="region of interest" description="Disordered" evidence="7">
    <location>
        <begin position="116"/>
        <end position="139"/>
    </location>
</feature>
<dbReference type="SMART" id="SM00355">
    <property type="entry name" value="ZnF_C2H2"/>
    <property type="match status" value="2"/>
</dbReference>
<dbReference type="EMBL" id="ML996577">
    <property type="protein sequence ID" value="KAF2755348.1"/>
    <property type="molecule type" value="Genomic_DNA"/>
</dbReference>
<evidence type="ECO:0000256" key="5">
    <source>
        <dbReference type="ARBA" id="ARBA00023242"/>
    </source>
</evidence>
<name>A0A6A6VXF2_9PEZI</name>